<reference evidence="1" key="1">
    <citation type="submission" date="2019-12" db="EMBL/GenBank/DDBJ databases">
        <title>High-Quality draft genome sequences of three cyanobacteria isolated from the limestone walls of the Old Cathedral of Coimbra.</title>
        <authorList>
            <person name="Tiago I."/>
            <person name="Soares F."/>
            <person name="Portugal A."/>
        </authorList>
    </citation>
    <scope>NUCLEOTIDE SEQUENCE</scope>
    <source>
        <strain evidence="1">A</strain>
    </source>
</reference>
<sequence length="309" mass="36021">MSLAKTLIRNLPGVQGLHSFLKEVQHFQQYSHSPFLRLHPPGHFYSPIPSPDILEGTEIFNKNCQEILGVDLKEQEQLSLLHEFATYYNELPFTKEKNSSCRYYFDNQYFRHSDGIILYSMLRHFKPKRVIEIGSGFSSAVMLDTNDAFFDQSVQFTFIEPYPERLYSLLNESDQQKQTVIVDSIQKVDLQLFETLESSDILFIDSSHVVKVGSDVAHIIFEILPRLKPGVIIHFHDIFYSFEYPESWIKMGFAWNEAYVLRAFLQFNPAFHILYFNSLIGQVYLNELEQNLPLCLENTGGSIWIRKVL</sequence>
<evidence type="ECO:0000313" key="2">
    <source>
        <dbReference type="Proteomes" id="UP000646053"/>
    </source>
</evidence>
<gene>
    <name evidence="1" type="ORF">GS601_15810</name>
</gene>
<dbReference type="Pfam" id="PF13578">
    <property type="entry name" value="Methyltransf_24"/>
    <property type="match status" value="1"/>
</dbReference>
<evidence type="ECO:0000313" key="1">
    <source>
        <dbReference type="EMBL" id="NDJ18736.1"/>
    </source>
</evidence>
<dbReference type="Proteomes" id="UP000646053">
    <property type="component" value="Unassembled WGS sequence"/>
</dbReference>
<dbReference type="SUPFAM" id="SSF53335">
    <property type="entry name" value="S-adenosyl-L-methionine-dependent methyltransferases"/>
    <property type="match status" value="1"/>
</dbReference>
<keyword evidence="2" id="KW-1185">Reference proteome</keyword>
<protein>
    <submittedName>
        <fullName evidence="1">Class I SAM-dependent methyltransferase</fullName>
    </submittedName>
</protein>
<dbReference type="InterPro" id="IPR029063">
    <property type="entry name" value="SAM-dependent_MTases_sf"/>
</dbReference>
<comment type="caution">
    <text evidence="1">The sequence shown here is derived from an EMBL/GenBank/DDBJ whole genome shotgun (WGS) entry which is preliminary data.</text>
</comment>
<dbReference type="RefSeq" id="WP_162424264.1">
    <property type="nucleotide sequence ID" value="NZ_WVIE01000019.1"/>
</dbReference>
<accession>A0A8J7Z5V9</accession>
<keyword evidence="1" id="KW-0489">Methyltransferase</keyword>
<name>A0A8J7Z5V9_9CYAN</name>
<dbReference type="AlphaFoldDB" id="A0A8J7Z5V9"/>
<organism evidence="1 2">
    <name type="scientific">Myxacorys almedinensis A</name>
    <dbReference type="NCBI Taxonomy" id="2690445"/>
    <lineage>
        <taxon>Bacteria</taxon>
        <taxon>Bacillati</taxon>
        <taxon>Cyanobacteriota</taxon>
        <taxon>Cyanophyceae</taxon>
        <taxon>Leptolyngbyales</taxon>
        <taxon>Leptolyngbyaceae</taxon>
        <taxon>Myxacorys</taxon>
        <taxon>Myxacorys almedinensis</taxon>
    </lineage>
</organism>
<keyword evidence="1" id="KW-0808">Transferase</keyword>
<dbReference type="GO" id="GO:0032259">
    <property type="term" value="P:methylation"/>
    <property type="evidence" value="ECO:0007669"/>
    <property type="project" value="UniProtKB-KW"/>
</dbReference>
<proteinExistence type="predicted"/>
<dbReference type="EMBL" id="WVIE01000019">
    <property type="protein sequence ID" value="NDJ18736.1"/>
    <property type="molecule type" value="Genomic_DNA"/>
</dbReference>
<dbReference type="GO" id="GO:0008168">
    <property type="term" value="F:methyltransferase activity"/>
    <property type="evidence" value="ECO:0007669"/>
    <property type="project" value="UniProtKB-KW"/>
</dbReference>
<dbReference type="Gene3D" id="3.40.50.150">
    <property type="entry name" value="Vaccinia Virus protein VP39"/>
    <property type="match status" value="1"/>
</dbReference>